<dbReference type="EMBL" id="MUJZ01060983">
    <property type="protein sequence ID" value="OTF71455.1"/>
    <property type="molecule type" value="Genomic_DNA"/>
</dbReference>
<reference evidence="1 2" key="1">
    <citation type="submission" date="2017-03" db="EMBL/GenBank/DDBJ databases">
        <title>Genome Survey of Euroglyphus maynei.</title>
        <authorList>
            <person name="Arlian L.G."/>
            <person name="Morgan M.S."/>
            <person name="Rider S.D."/>
        </authorList>
    </citation>
    <scope>NUCLEOTIDE SEQUENCE [LARGE SCALE GENOMIC DNA]</scope>
    <source>
        <strain evidence="1">Arlian Lab</strain>
        <tissue evidence="1">Whole body</tissue>
    </source>
</reference>
<evidence type="ECO:0000313" key="1">
    <source>
        <dbReference type="EMBL" id="OTF71455.1"/>
    </source>
</evidence>
<name>A0A1Y3AWD1_EURMA</name>
<gene>
    <name evidence="1" type="ORF">BLA29_001795</name>
</gene>
<sequence>MTDNHCSSLKPISFHVDIGDCLTAVVVEIDEQHYDVVAVVVVVIDDDSHYVNGEDGYDYDDDNYNLYSIQPLAVVPMEPVMMMMIVVGHYDGHNPMHWQMY</sequence>
<dbReference type="AlphaFoldDB" id="A0A1Y3AWD1"/>
<dbReference type="Proteomes" id="UP000194236">
    <property type="component" value="Unassembled WGS sequence"/>
</dbReference>
<comment type="caution">
    <text evidence="1">The sequence shown here is derived from an EMBL/GenBank/DDBJ whole genome shotgun (WGS) entry which is preliminary data.</text>
</comment>
<keyword evidence="2" id="KW-1185">Reference proteome</keyword>
<evidence type="ECO:0000313" key="2">
    <source>
        <dbReference type="Proteomes" id="UP000194236"/>
    </source>
</evidence>
<proteinExistence type="predicted"/>
<accession>A0A1Y3AWD1</accession>
<protein>
    <submittedName>
        <fullName evidence="1">Uncharacterized protein</fullName>
    </submittedName>
</protein>
<organism evidence="1 2">
    <name type="scientific">Euroglyphus maynei</name>
    <name type="common">Mayne's house dust mite</name>
    <dbReference type="NCBI Taxonomy" id="6958"/>
    <lineage>
        <taxon>Eukaryota</taxon>
        <taxon>Metazoa</taxon>
        <taxon>Ecdysozoa</taxon>
        <taxon>Arthropoda</taxon>
        <taxon>Chelicerata</taxon>
        <taxon>Arachnida</taxon>
        <taxon>Acari</taxon>
        <taxon>Acariformes</taxon>
        <taxon>Sarcoptiformes</taxon>
        <taxon>Astigmata</taxon>
        <taxon>Psoroptidia</taxon>
        <taxon>Analgoidea</taxon>
        <taxon>Pyroglyphidae</taxon>
        <taxon>Pyroglyphinae</taxon>
        <taxon>Euroglyphus</taxon>
    </lineage>
</organism>